<keyword evidence="1" id="KW-0812">Transmembrane</keyword>
<name>A0ABX8DEM5_9GAMM</name>
<keyword evidence="1" id="KW-0472">Membrane</keyword>
<gene>
    <name evidence="2" type="ORF">KHX94_12595</name>
</gene>
<organism evidence="2 3">
    <name type="scientific">Shewanella dokdonensis</name>
    <dbReference type="NCBI Taxonomy" id="712036"/>
    <lineage>
        <taxon>Bacteria</taxon>
        <taxon>Pseudomonadati</taxon>
        <taxon>Pseudomonadota</taxon>
        <taxon>Gammaproteobacteria</taxon>
        <taxon>Alteromonadales</taxon>
        <taxon>Shewanellaceae</taxon>
        <taxon>Shewanella</taxon>
    </lineage>
</organism>
<dbReference type="Proteomes" id="UP000676428">
    <property type="component" value="Chromosome"/>
</dbReference>
<feature type="transmembrane region" description="Helical" evidence="1">
    <location>
        <begin position="68"/>
        <end position="88"/>
    </location>
</feature>
<feature type="transmembrane region" description="Helical" evidence="1">
    <location>
        <begin position="128"/>
        <end position="150"/>
    </location>
</feature>
<dbReference type="EMBL" id="CP074572">
    <property type="protein sequence ID" value="QVK22252.1"/>
    <property type="molecule type" value="Genomic_DNA"/>
</dbReference>
<proteinExistence type="predicted"/>
<evidence type="ECO:0000313" key="2">
    <source>
        <dbReference type="EMBL" id="QVK22252.1"/>
    </source>
</evidence>
<evidence type="ECO:0000313" key="3">
    <source>
        <dbReference type="Proteomes" id="UP000676428"/>
    </source>
</evidence>
<reference evidence="2 3" key="1">
    <citation type="journal article" date="2012" name="Int. J. Syst. Evol. Microbiol.">
        <title>Shewanella dokdonensis sp. nov., isolated from seawater.</title>
        <authorList>
            <person name="Sung H.R."/>
            <person name="Yoon J.H."/>
            <person name="Ghim S.Y."/>
        </authorList>
    </citation>
    <scope>NUCLEOTIDE SEQUENCE [LARGE SCALE GENOMIC DNA]</scope>
    <source>
        <strain evidence="2 3">DSM 23626</strain>
    </source>
</reference>
<evidence type="ECO:0000256" key="1">
    <source>
        <dbReference type="SAM" id="Phobius"/>
    </source>
</evidence>
<feature type="transmembrane region" description="Helical" evidence="1">
    <location>
        <begin position="94"/>
        <end position="116"/>
    </location>
</feature>
<protein>
    <submittedName>
        <fullName evidence="2">Uncharacterized protein</fullName>
    </submittedName>
</protein>
<sequence>MIRHWVEQLKEFSDSSAQLPGILWLLAYGMLAAALGILFQQSLFLVHLDAAGALVLALKCVKPKPVGADFWLIIGILLLSIIANIIFYREPLPQAALISATVVMQGLLGAWLLSWFGHQQQELNSFEGMIKLLFIGAILPALSVVISPHYCLITVSRNMYCAGRGGSVTSGCRHYYSLPCLFMAWYYRVTVLPNRMHRYRPCYIGLWR</sequence>
<keyword evidence="3" id="KW-1185">Reference proteome</keyword>
<keyword evidence="1" id="KW-1133">Transmembrane helix</keyword>
<dbReference type="RefSeq" id="WP_213680909.1">
    <property type="nucleotide sequence ID" value="NZ_CP074572.1"/>
</dbReference>
<accession>A0ABX8DEM5</accession>
<feature type="transmembrane region" description="Helical" evidence="1">
    <location>
        <begin position="21"/>
        <end position="38"/>
    </location>
</feature>